<evidence type="ECO:0000256" key="2">
    <source>
        <dbReference type="ARBA" id="ARBA00023242"/>
    </source>
</evidence>
<dbReference type="EMBL" id="JBJKFK010000592">
    <property type="protein sequence ID" value="KAL3316141.1"/>
    <property type="molecule type" value="Genomic_DNA"/>
</dbReference>
<dbReference type="Proteomes" id="UP001626550">
    <property type="component" value="Unassembled WGS sequence"/>
</dbReference>
<feature type="region of interest" description="Disordered" evidence="3">
    <location>
        <begin position="113"/>
        <end position="140"/>
    </location>
</feature>
<name>A0ABD2Q992_9PLAT</name>
<dbReference type="AlphaFoldDB" id="A0ABD2Q992"/>
<dbReference type="PANTHER" id="PTHR13495:SF0">
    <property type="entry name" value="PSME3-INTERACTING PROTEIN"/>
    <property type="match status" value="1"/>
</dbReference>
<feature type="compositionally biased region" description="Polar residues" evidence="3">
    <location>
        <begin position="114"/>
        <end position="123"/>
    </location>
</feature>
<comment type="subcellular location">
    <subcellularLocation>
        <location evidence="1">Nucleus</location>
    </subcellularLocation>
</comment>
<reference evidence="5 6" key="1">
    <citation type="submission" date="2024-11" db="EMBL/GenBank/DDBJ databases">
        <title>Adaptive evolution of stress response genes in parasites aligns with host niche diversity.</title>
        <authorList>
            <person name="Hahn C."/>
            <person name="Resl P."/>
        </authorList>
    </citation>
    <scope>NUCLEOTIDE SEQUENCE [LARGE SCALE GENOMIC DNA]</scope>
    <source>
        <strain evidence="5">EGGRZ-B1_66</strain>
        <tissue evidence="5">Body</tissue>
    </source>
</reference>
<feature type="non-terminal residue" evidence="5">
    <location>
        <position position="140"/>
    </location>
</feature>
<evidence type="ECO:0000313" key="5">
    <source>
        <dbReference type="EMBL" id="KAL3316141.1"/>
    </source>
</evidence>
<gene>
    <name evidence="5" type="ORF">Ciccas_005208</name>
</gene>
<evidence type="ECO:0000313" key="6">
    <source>
        <dbReference type="Proteomes" id="UP001626550"/>
    </source>
</evidence>
<organism evidence="5 6">
    <name type="scientific">Cichlidogyrus casuarinus</name>
    <dbReference type="NCBI Taxonomy" id="1844966"/>
    <lineage>
        <taxon>Eukaryota</taxon>
        <taxon>Metazoa</taxon>
        <taxon>Spiralia</taxon>
        <taxon>Lophotrochozoa</taxon>
        <taxon>Platyhelminthes</taxon>
        <taxon>Monogenea</taxon>
        <taxon>Monopisthocotylea</taxon>
        <taxon>Dactylogyridea</taxon>
        <taxon>Ancyrocephalidae</taxon>
        <taxon>Cichlidogyrus</taxon>
    </lineage>
</organism>
<comment type="caution">
    <text evidence="5">The sequence shown here is derived from an EMBL/GenBank/DDBJ whole genome shotgun (WGS) entry which is preliminary data.</text>
</comment>
<dbReference type="InterPro" id="IPR019331">
    <property type="entry name" value="FAM192A/Fyv6_N"/>
</dbReference>
<evidence type="ECO:0000256" key="3">
    <source>
        <dbReference type="SAM" id="MobiDB-lite"/>
    </source>
</evidence>
<dbReference type="InterPro" id="IPR039845">
    <property type="entry name" value="FAM192A"/>
</dbReference>
<keyword evidence="2" id="KW-0539">Nucleus</keyword>
<protein>
    <recommendedName>
        <fullName evidence="4">FAM192A/Fyv6 N-terminal domain-containing protein</fullName>
    </recommendedName>
</protein>
<feature type="domain" description="FAM192A/Fyv6 N-terminal" evidence="4">
    <location>
        <begin position="13"/>
        <end position="91"/>
    </location>
</feature>
<accession>A0ABD2Q992</accession>
<keyword evidence="6" id="KW-1185">Reference proteome</keyword>
<sequence>MVPVTKFISEKELQERKESGVEEKPYDPTCLYDRLQKEKARKQEEWDSEHALKNRIHRLDDEETKHLEKLAQKNIDLELDSEREAENLIKEALLVAKSSTKTSCSKARLPLNRTGVTQNSQKNLLAGAISQKSESRKRPA</sequence>
<evidence type="ECO:0000256" key="1">
    <source>
        <dbReference type="ARBA" id="ARBA00004123"/>
    </source>
</evidence>
<dbReference type="GO" id="GO:0005634">
    <property type="term" value="C:nucleus"/>
    <property type="evidence" value="ECO:0007669"/>
    <property type="project" value="UniProtKB-SubCell"/>
</dbReference>
<evidence type="ECO:0000259" key="4">
    <source>
        <dbReference type="Pfam" id="PF10187"/>
    </source>
</evidence>
<dbReference type="PANTHER" id="PTHR13495">
    <property type="entry name" value="NEFA-INTERACTING NUCLEAR PROTEIN NIP30"/>
    <property type="match status" value="1"/>
</dbReference>
<proteinExistence type="predicted"/>
<dbReference type="Pfam" id="PF10187">
    <property type="entry name" value="FAM192A_Fyv6_N"/>
    <property type="match status" value="1"/>
</dbReference>